<dbReference type="SUPFAM" id="SSF53474">
    <property type="entry name" value="alpha/beta-Hydrolases"/>
    <property type="match status" value="1"/>
</dbReference>
<evidence type="ECO:0000313" key="4">
    <source>
        <dbReference type="EMBL" id="UWZ37695.1"/>
    </source>
</evidence>
<dbReference type="GO" id="GO:0016787">
    <property type="term" value="F:hydrolase activity"/>
    <property type="evidence" value="ECO:0007669"/>
    <property type="project" value="UniProtKB-KW"/>
</dbReference>
<dbReference type="Gene3D" id="3.40.50.1820">
    <property type="entry name" value="alpha/beta hydrolase"/>
    <property type="match status" value="1"/>
</dbReference>
<comment type="similarity">
    <text evidence="1">Belongs to the AB hydrolase superfamily.</text>
</comment>
<reference evidence="4" key="1">
    <citation type="submission" date="2021-04" db="EMBL/GenBank/DDBJ databases">
        <title>Biosynthetic gene clusters of Dactylosporangioum roseum.</title>
        <authorList>
            <person name="Hartkoorn R.C."/>
            <person name="Beaudoing E."/>
            <person name="Hot D."/>
            <person name="Moureu S."/>
        </authorList>
    </citation>
    <scope>NUCLEOTIDE SEQUENCE</scope>
    <source>
        <strain evidence="4">NRRL B-16295</strain>
    </source>
</reference>
<name>A0ABY5Z9N6_9ACTN</name>
<dbReference type="InterPro" id="IPR017395">
    <property type="entry name" value="Chlorophyllase-like"/>
</dbReference>
<feature type="region of interest" description="Disordered" evidence="3">
    <location>
        <begin position="1"/>
        <end position="22"/>
    </location>
</feature>
<organism evidence="4 5">
    <name type="scientific">Dactylosporangium roseum</name>
    <dbReference type="NCBI Taxonomy" id="47989"/>
    <lineage>
        <taxon>Bacteria</taxon>
        <taxon>Bacillati</taxon>
        <taxon>Actinomycetota</taxon>
        <taxon>Actinomycetes</taxon>
        <taxon>Micromonosporales</taxon>
        <taxon>Micromonosporaceae</taxon>
        <taxon>Dactylosporangium</taxon>
    </lineage>
</organism>
<dbReference type="Pfam" id="PF07224">
    <property type="entry name" value="Chlorophyllase"/>
    <property type="match status" value="1"/>
</dbReference>
<protein>
    <submittedName>
        <fullName evidence="4">Alpha/beta hydrolase</fullName>
    </submittedName>
</protein>
<evidence type="ECO:0000313" key="5">
    <source>
        <dbReference type="Proteomes" id="UP001058271"/>
    </source>
</evidence>
<keyword evidence="5" id="KW-1185">Reference proteome</keyword>
<proteinExistence type="inferred from homology"/>
<gene>
    <name evidence="4" type="ORF">Drose_05330</name>
</gene>
<dbReference type="Proteomes" id="UP001058271">
    <property type="component" value="Chromosome"/>
</dbReference>
<dbReference type="PANTHER" id="PTHR22946">
    <property type="entry name" value="DIENELACTONE HYDROLASE DOMAIN-CONTAINING PROTEIN-RELATED"/>
    <property type="match status" value="1"/>
</dbReference>
<dbReference type="InterPro" id="IPR050261">
    <property type="entry name" value="FrsA_esterase"/>
</dbReference>
<evidence type="ECO:0000256" key="1">
    <source>
        <dbReference type="ARBA" id="ARBA00008645"/>
    </source>
</evidence>
<evidence type="ECO:0000256" key="3">
    <source>
        <dbReference type="SAM" id="MobiDB-lite"/>
    </source>
</evidence>
<dbReference type="InterPro" id="IPR029058">
    <property type="entry name" value="AB_hydrolase_fold"/>
</dbReference>
<keyword evidence="2 4" id="KW-0378">Hydrolase</keyword>
<sequence length="340" mass="35040">MTGPGPTRRAPRRTDRPDPAGVARIRPLGKAVIRDAPRTVGGMRQRLLAVIALASLLLGGCSVGDAPSRQAIPSPTPAVSTLQKLAAVAPPPPLALPSGTVSASSQQVTYSRGGRTLRTVIWTPDGMSKAPAVLFSHGLNGSPEAFAPLLRTWAAAGFVVIAPAYPNTTRGTAKLDVYDVLNQPADASYVLGQVLSGPLGKRIDTGRIAAAGHSAGAITTVGLFTTGRDPRLRAGIIMAGSGLGVGTAFSGTPAALFFIHGNADPLVSYASGKAAYDAVPWSKAMLTIEGGNHGDPYLTQGSASYQTVTSSTLAFLRLELYGDQAARQTLEPTSDLDSHL</sequence>
<dbReference type="EMBL" id="CP073721">
    <property type="protein sequence ID" value="UWZ37695.1"/>
    <property type="molecule type" value="Genomic_DNA"/>
</dbReference>
<dbReference type="PANTHER" id="PTHR22946:SF9">
    <property type="entry name" value="POLYKETIDE TRANSFERASE AF380"/>
    <property type="match status" value="1"/>
</dbReference>
<accession>A0ABY5Z9N6</accession>
<evidence type="ECO:0000256" key="2">
    <source>
        <dbReference type="ARBA" id="ARBA00022801"/>
    </source>
</evidence>